<feature type="chain" id="PRO_5001783381" description="DUF1344 domain-containing protein" evidence="1">
    <location>
        <begin position="22"/>
        <end position="83"/>
    </location>
</feature>
<keyword evidence="3" id="KW-1185">Reference proteome</keyword>
<evidence type="ECO:0000256" key="1">
    <source>
        <dbReference type="SAM" id="SignalP"/>
    </source>
</evidence>
<evidence type="ECO:0008006" key="4">
    <source>
        <dbReference type="Google" id="ProtNLM"/>
    </source>
</evidence>
<reference evidence="2 3" key="1">
    <citation type="submission" date="2014-05" db="EMBL/GenBank/DDBJ databases">
        <title>Draft Genome Sequence of Nitratireductor basaltis Strain UMTGB225, A Marine Bacterium Isolated from Green Barrel Tunicate.</title>
        <authorList>
            <person name="Gan H.Y."/>
        </authorList>
    </citation>
    <scope>NUCLEOTIDE SEQUENCE [LARGE SCALE GENOMIC DNA]</scope>
    <source>
        <strain evidence="2 3">UMTGB225</strain>
    </source>
</reference>
<dbReference type="RefSeq" id="WP_036481996.1">
    <property type="nucleotide sequence ID" value="NZ_JMQM01000001.1"/>
</dbReference>
<evidence type="ECO:0000313" key="2">
    <source>
        <dbReference type="EMBL" id="KFB10770.1"/>
    </source>
</evidence>
<protein>
    <recommendedName>
        <fullName evidence="4">DUF1344 domain-containing protein</fullName>
    </recommendedName>
</protein>
<dbReference type="STRING" id="472175.EL18_01810"/>
<dbReference type="InterPro" id="IPR009780">
    <property type="entry name" value="DUF1344"/>
</dbReference>
<sequence>MRSVFALALALATFLALPASAADTDGVVKSVDMEKMTVTLEDGQTYKLPAEMDASSIEAGSMVVIAYTEIEGSKQITDLFVPE</sequence>
<dbReference type="PATRIC" id="fig|472175.3.peg.1819"/>
<proteinExistence type="predicted"/>
<feature type="signal peptide" evidence="1">
    <location>
        <begin position="1"/>
        <end position="21"/>
    </location>
</feature>
<dbReference type="OrthoDB" id="7872012at2"/>
<name>A0A084UCT4_9HYPH</name>
<accession>A0A084UCT4</accession>
<organism evidence="2 3">
    <name type="scientific">Nitratireductor basaltis</name>
    <dbReference type="NCBI Taxonomy" id="472175"/>
    <lineage>
        <taxon>Bacteria</taxon>
        <taxon>Pseudomonadati</taxon>
        <taxon>Pseudomonadota</taxon>
        <taxon>Alphaproteobacteria</taxon>
        <taxon>Hyphomicrobiales</taxon>
        <taxon>Phyllobacteriaceae</taxon>
        <taxon>Nitratireductor</taxon>
    </lineage>
</organism>
<evidence type="ECO:0000313" key="3">
    <source>
        <dbReference type="Proteomes" id="UP000053675"/>
    </source>
</evidence>
<dbReference type="Pfam" id="PF07076">
    <property type="entry name" value="DUF1344"/>
    <property type="match status" value="1"/>
</dbReference>
<keyword evidence="1" id="KW-0732">Signal</keyword>
<dbReference type="eggNOG" id="ENOG5033KWA">
    <property type="taxonomic scope" value="Bacteria"/>
</dbReference>
<gene>
    <name evidence="2" type="ORF">EL18_01810</name>
</gene>
<dbReference type="AlphaFoldDB" id="A0A084UCT4"/>
<comment type="caution">
    <text evidence="2">The sequence shown here is derived from an EMBL/GenBank/DDBJ whole genome shotgun (WGS) entry which is preliminary data.</text>
</comment>
<dbReference type="EMBL" id="JMQM01000001">
    <property type="protein sequence ID" value="KFB10770.1"/>
    <property type="molecule type" value="Genomic_DNA"/>
</dbReference>
<dbReference type="Proteomes" id="UP000053675">
    <property type="component" value="Unassembled WGS sequence"/>
</dbReference>